<evidence type="ECO:0000313" key="4">
    <source>
        <dbReference type="Proteomes" id="UP001165685"/>
    </source>
</evidence>
<evidence type="ECO:0000313" key="3">
    <source>
        <dbReference type="EMBL" id="MDA2804070.1"/>
    </source>
</evidence>
<keyword evidence="2" id="KW-0456">Lyase</keyword>
<dbReference type="PANTHER" id="PTHR33542">
    <property type="entry name" value="SIROHYDROCHLORIN FERROCHELATASE, CHLOROPLASTIC"/>
    <property type="match status" value="1"/>
</dbReference>
<comment type="caution">
    <text evidence="3">The sequence shown here is derived from an EMBL/GenBank/DDBJ whole genome shotgun (WGS) entry which is preliminary data.</text>
</comment>
<reference evidence="3" key="1">
    <citation type="submission" date="2023-01" db="EMBL/GenBank/DDBJ databases">
        <title>Draft genome sequence of Nocardiopsis sp. LSu2-4 isolated from halophytes.</title>
        <authorList>
            <person name="Duangmal K."/>
            <person name="Chantavorakit T."/>
        </authorList>
    </citation>
    <scope>NUCLEOTIDE SEQUENCE</scope>
    <source>
        <strain evidence="3">LSu2-4</strain>
    </source>
</reference>
<dbReference type="EMBL" id="JAQFWP010000008">
    <property type="protein sequence ID" value="MDA2804070.1"/>
    <property type="molecule type" value="Genomic_DNA"/>
</dbReference>
<keyword evidence="1" id="KW-0479">Metal-binding</keyword>
<dbReference type="Pfam" id="PF01903">
    <property type="entry name" value="CbiX"/>
    <property type="match status" value="2"/>
</dbReference>
<protein>
    <submittedName>
        <fullName evidence="3">Sirohydrochlorin chelatase</fullName>
    </submittedName>
</protein>
<evidence type="ECO:0000256" key="2">
    <source>
        <dbReference type="ARBA" id="ARBA00023239"/>
    </source>
</evidence>
<accession>A0ABT4TH92</accession>
<dbReference type="CDD" id="cd03414">
    <property type="entry name" value="CbiX_SirB_C"/>
    <property type="match status" value="1"/>
</dbReference>
<dbReference type="InterPro" id="IPR002762">
    <property type="entry name" value="CbiX-like"/>
</dbReference>
<dbReference type="InterPro" id="IPR050963">
    <property type="entry name" value="Sirohydro_Cobaltochel/CbiX"/>
</dbReference>
<dbReference type="SUPFAM" id="SSF53800">
    <property type="entry name" value="Chelatase"/>
    <property type="match status" value="1"/>
</dbReference>
<keyword evidence="4" id="KW-1185">Reference proteome</keyword>
<proteinExistence type="predicted"/>
<name>A0ABT4TH92_9ACTN</name>
<dbReference type="PANTHER" id="PTHR33542:SF5">
    <property type="entry name" value="FERROCHELATASE CHE1"/>
    <property type="match status" value="1"/>
</dbReference>
<sequence length="240" mass="23998">MSDTTAPALLLAVHGTRDPEGARTARRLAAATAAASGAPVRLAFADVREPDVGQVAAAVDGPLVVVPAFLASGYHVRVDIPEQLARVGRSEAPVARALGADPRLVAAAARRLARAGHRRGEPVVLAAAGSSDPGALAEVERAARALSGLVEAPVEPGYAATAAPTVAEAVASLRARGAGRVAVASWLLAPGLFQGRLEEAGADTVAGPLCPDPAVAEVLADRYAAVCAGTGERTLVPQAG</sequence>
<dbReference type="Proteomes" id="UP001165685">
    <property type="component" value="Unassembled WGS sequence"/>
</dbReference>
<dbReference type="CDD" id="cd03416">
    <property type="entry name" value="CbiX_SirB_N"/>
    <property type="match status" value="1"/>
</dbReference>
<organism evidence="3 4">
    <name type="scientific">Nocardiopsis suaedae</name>
    <dbReference type="NCBI Taxonomy" id="3018444"/>
    <lineage>
        <taxon>Bacteria</taxon>
        <taxon>Bacillati</taxon>
        <taxon>Actinomycetota</taxon>
        <taxon>Actinomycetes</taxon>
        <taxon>Streptosporangiales</taxon>
        <taxon>Nocardiopsidaceae</taxon>
        <taxon>Nocardiopsis</taxon>
    </lineage>
</organism>
<gene>
    <name evidence="3" type="ORF">O4U47_06065</name>
</gene>
<dbReference type="Gene3D" id="3.40.50.1400">
    <property type="match status" value="2"/>
</dbReference>
<evidence type="ECO:0000256" key="1">
    <source>
        <dbReference type="ARBA" id="ARBA00022723"/>
    </source>
</evidence>
<dbReference type="RefSeq" id="WP_270676568.1">
    <property type="nucleotide sequence ID" value="NZ_JAQFWP010000008.1"/>
</dbReference>